<keyword evidence="1" id="KW-0812">Transmembrane</keyword>
<dbReference type="EMBL" id="BLXX01000002">
    <property type="protein sequence ID" value="GFO58873.1"/>
    <property type="molecule type" value="Genomic_DNA"/>
</dbReference>
<evidence type="ECO:0000256" key="1">
    <source>
        <dbReference type="SAM" id="Phobius"/>
    </source>
</evidence>
<keyword evidence="3" id="KW-1185">Reference proteome</keyword>
<keyword evidence="1" id="KW-1133">Transmembrane helix</keyword>
<dbReference type="RefSeq" id="WP_183353717.1">
    <property type="nucleotide sequence ID" value="NZ_BLXX01000002.1"/>
</dbReference>
<reference evidence="3" key="1">
    <citation type="submission" date="2020-06" db="EMBL/GenBank/DDBJ databases">
        <title>Draft genomic sequence of Geomonas sp. Red330.</title>
        <authorList>
            <person name="Itoh H."/>
            <person name="Zhenxing X."/>
            <person name="Ushijima N."/>
            <person name="Masuda Y."/>
            <person name="Shiratori Y."/>
            <person name="Senoo K."/>
        </authorList>
    </citation>
    <scope>NUCLEOTIDE SEQUENCE [LARGE SCALE GENOMIC DNA]</scope>
    <source>
        <strain evidence="3">Red330</strain>
    </source>
</reference>
<evidence type="ECO:0000313" key="3">
    <source>
        <dbReference type="Proteomes" id="UP000556026"/>
    </source>
</evidence>
<sequence length="68" mass="7737">MDSPWEGTAFLFMWLGFLVLMLLCIASFFVWAIHRNQFADQDRARYLPLMSAIPPAEPDGDPAPHGRT</sequence>
<keyword evidence="1" id="KW-0472">Membrane</keyword>
<protein>
    <recommendedName>
        <fullName evidence="4">Cytochrome oxidase maturation protein Cbb3</fullName>
    </recommendedName>
</protein>
<organism evidence="2 3">
    <name type="scientific">Geomonas silvestris</name>
    <dbReference type="NCBI Taxonomy" id="2740184"/>
    <lineage>
        <taxon>Bacteria</taxon>
        <taxon>Pseudomonadati</taxon>
        <taxon>Thermodesulfobacteriota</taxon>
        <taxon>Desulfuromonadia</taxon>
        <taxon>Geobacterales</taxon>
        <taxon>Geobacteraceae</taxon>
        <taxon>Geomonas</taxon>
    </lineage>
</organism>
<dbReference type="AlphaFoldDB" id="A0A6V8MGD3"/>
<gene>
    <name evidence="2" type="ORF">GMST_11980</name>
</gene>
<name>A0A6V8MGD3_9BACT</name>
<accession>A0A6V8MGD3</accession>
<dbReference type="Proteomes" id="UP000556026">
    <property type="component" value="Unassembled WGS sequence"/>
</dbReference>
<comment type="caution">
    <text evidence="2">The sequence shown here is derived from an EMBL/GenBank/DDBJ whole genome shotgun (WGS) entry which is preliminary data.</text>
</comment>
<evidence type="ECO:0008006" key="4">
    <source>
        <dbReference type="Google" id="ProtNLM"/>
    </source>
</evidence>
<feature type="transmembrane region" description="Helical" evidence="1">
    <location>
        <begin position="12"/>
        <end position="33"/>
    </location>
</feature>
<evidence type="ECO:0000313" key="2">
    <source>
        <dbReference type="EMBL" id="GFO58873.1"/>
    </source>
</evidence>
<proteinExistence type="predicted"/>